<evidence type="ECO:0000256" key="1">
    <source>
        <dbReference type="ARBA" id="ARBA00006787"/>
    </source>
</evidence>
<name>A0A8J9Z7P0_BRALA</name>
<dbReference type="GO" id="GO:0016121">
    <property type="term" value="P:carotene catabolic process"/>
    <property type="evidence" value="ECO:0007669"/>
    <property type="project" value="TreeGrafter"/>
</dbReference>
<evidence type="ECO:0000313" key="6">
    <source>
        <dbReference type="EMBL" id="CAH1249332.1"/>
    </source>
</evidence>
<gene>
    <name evidence="6" type="primary">BCO2</name>
    <name evidence="6" type="ORF">BLAG_LOCUS10473</name>
</gene>
<keyword evidence="4 5" id="KW-0408">Iron</keyword>
<protein>
    <submittedName>
        <fullName evidence="6">BCO2 protein</fullName>
    </submittedName>
</protein>
<organism evidence="6 7">
    <name type="scientific">Branchiostoma lanceolatum</name>
    <name type="common">Common lancelet</name>
    <name type="synonym">Amphioxus lanceolatum</name>
    <dbReference type="NCBI Taxonomy" id="7740"/>
    <lineage>
        <taxon>Eukaryota</taxon>
        <taxon>Metazoa</taxon>
        <taxon>Chordata</taxon>
        <taxon>Cephalochordata</taxon>
        <taxon>Leptocardii</taxon>
        <taxon>Amphioxiformes</taxon>
        <taxon>Branchiostomatidae</taxon>
        <taxon>Branchiostoma</taxon>
    </lineage>
</organism>
<dbReference type="GO" id="GO:0042574">
    <property type="term" value="P:retinal metabolic process"/>
    <property type="evidence" value="ECO:0007669"/>
    <property type="project" value="TreeGrafter"/>
</dbReference>
<dbReference type="GO" id="GO:0010436">
    <property type="term" value="F:carotenoid dioxygenase activity"/>
    <property type="evidence" value="ECO:0007669"/>
    <property type="project" value="TreeGrafter"/>
</dbReference>
<evidence type="ECO:0000256" key="3">
    <source>
        <dbReference type="ARBA" id="ARBA00023002"/>
    </source>
</evidence>
<dbReference type="Pfam" id="PF03055">
    <property type="entry name" value="RPE65"/>
    <property type="match status" value="1"/>
</dbReference>
<accession>A0A8J9Z7P0</accession>
<evidence type="ECO:0000256" key="4">
    <source>
        <dbReference type="ARBA" id="ARBA00023004"/>
    </source>
</evidence>
<dbReference type="PANTHER" id="PTHR10543:SF24">
    <property type="entry name" value="CAROTENOID ISOMEROOXYGENASE"/>
    <property type="match status" value="1"/>
</dbReference>
<dbReference type="Proteomes" id="UP000838412">
    <property type="component" value="Chromosome 17"/>
</dbReference>
<keyword evidence="3" id="KW-0560">Oxidoreductase</keyword>
<dbReference type="GO" id="GO:0003834">
    <property type="term" value="F:beta-carotene 15,15'-dioxygenase activity"/>
    <property type="evidence" value="ECO:0007669"/>
    <property type="project" value="TreeGrafter"/>
</dbReference>
<comment type="cofactor">
    <cofactor evidence="5">
        <name>Fe(2+)</name>
        <dbReference type="ChEBI" id="CHEBI:29033"/>
    </cofactor>
    <text evidence="5">Binds 1 Fe(2+) ion per subunit.</text>
</comment>
<reference evidence="6" key="1">
    <citation type="submission" date="2022-01" db="EMBL/GenBank/DDBJ databases">
        <authorList>
            <person name="Braso-Vives M."/>
        </authorList>
    </citation>
    <scope>NUCLEOTIDE SEQUENCE</scope>
</reference>
<feature type="binding site" evidence="5">
    <location>
        <position position="523"/>
    </location>
    <ligand>
        <name>Fe cation</name>
        <dbReference type="ChEBI" id="CHEBI:24875"/>
        <note>catalytic</note>
    </ligand>
</feature>
<dbReference type="InterPro" id="IPR004294">
    <property type="entry name" value="Carotenoid_Oase"/>
</dbReference>
<dbReference type="GO" id="GO:0046872">
    <property type="term" value="F:metal ion binding"/>
    <property type="evidence" value="ECO:0007669"/>
    <property type="project" value="UniProtKB-KW"/>
</dbReference>
<evidence type="ECO:0000256" key="2">
    <source>
        <dbReference type="ARBA" id="ARBA00022723"/>
    </source>
</evidence>
<dbReference type="PANTHER" id="PTHR10543">
    <property type="entry name" value="BETA-CAROTENE DIOXYGENASE"/>
    <property type="match status" value="1"/>
</dbReference>
<dbReference type="EMBL" id="OV696702">
    <property type="protein sequence ID" value="CAH1249332.1"/>
    <property type="molecule type" value="Genomic_DNA"/>
</dbReference>
<sequence length="533" mass="60883">MGTEQIYKTYTEHPDPVKAVIKGNFPKWLSGGLVRNGPGMFDIGEDKINHWFDGLGIMHRFSFKDGEVTYRSKYLRGDTYERCMKENRIAFTGFGSVHYPDPCKNIFRRFLSYFRMEEPTDNCNVNFINVGDDYFVCTETKMMRKIDIETLDTKEKIDVSNYVTVQVSTAHPHYGLEDGATFNMGSQFGKETSYNIIKVPRPDKGKNDSLEKAEILYKIPATYPRSPSYYHSFGITDNYIVFVEQPLTMNLLRLFTARIRGVGMNTCFDFSSTTPVRFHLVNRETAEHVSTKYLADSFFVFHHINAYEDDGNVVVDLCAYTDDTIMNSLYMADLRKSGEEGAKKWRETPNVFPRRYVFPINVTEDTPKGENLVKLDYTDATAVLKEEEDGSVYVHCVHDDLVSQEEVPGYEAPNVNYWKYSGRKYQFAYGLCVHDKGTVMNKLVKLDVRNKKAVGLWHEKDMYPSEPIFIASPDSKSEDDGVIVSAVTSVLPDKPGFLLVMDAKTFTEVARAEVPIDVPWGIHGTYAPPQNKE</sequence>
<feature type="binding site" evidence="5">
    <location>
        <position position="171"/>
    </location>
    <ligand>
        <name>Fe cation</name>
        <dbReference type="ChEBI" id="CHEBI:24875"/>
        <note>catalytic</note>
    </ligand>
</feature>
<comment type="similarity">
    <text evidence="1">Belongs to the carotenoid oxygenase family.</text>
</comment>
<feature type="binding site" evidence="5">
    <location>
        <position position="302"/>
    </location>
    <ligand>
        <name>Fe cation</name>
        <dbReference type="ChEBI" id="CHEBI:24875"/>
        <note>catalytic</note>
    </ligand>
</feature>
<dbReference type="AlphaFoldDB" id="A0A8J9Z7P0"/>
<keyword evidence="2 5" id="KW-0479">Metal-binding</keyword>
<keyword evidence="7" id="KW-1185">Reference proteome</keyword>
<feature type="binding site" evidence="5">
    <location>
        <position position="231"/>
    </location>
    <ligand>
        <name>Fe cation</name>
        <dbReference type="ChEBI" id="CHEBI:24875"/>
        <note>catalytic</note>
    </ligand>
</feature>
<evidence type="ECO:0000313" key="7">
    <source>
        <dbReference type="Proteomes" id="UP000838412"/>
    </source>
</evidence>
<dbReference type="OrthoDB" id="1069523at2759"/>
<proteinExistence type="inferred from homology"/>
<evidence type="ECO:0000256" key="5">
    <source>
        <dbReference type="PIRSR" id="PIRSR604294-1"/>
    </source>
</evidence>